<dbReference type="Gene3D" id="1.10.10.10">
    <property type="entry name" value="Winged helix-like DNA-binding domain superfamily/Winged helix DNA-binding domain"/>
    <property type="match status" value="1"/>
</dbReference>
<keyword evidence="3" id="KW-0805">Transcription regulation</keyword>
<dbReference type="RefSeq" id="WP_204519128.1">
    <property type="nucleotide sequence ID" value="NZ_BAABIN010000011.1"/>
</dbReference>
<reference evidence="10" key="1">
    <citation type="submission" date="2021-01" db="EMBL/GenBank/DDBJ databases">
        <title>Genomic Encyclopedia of Type Strains, Phase IV (KMG-IV): sequencing the most valuable type-strain genomes for metagenomic binning, comparative biology and taxonomic classification.</title>
        <authorList>
            <person name="Goeker M."/>
        </authorList>
    </citation>
    <scope>NUCLEOTIDE SEQUENCE</scope>
    <source>
        <strain evidence="10">DSM 25523</strain>
    </source>
</reference>
<dbReference type="InterPro" id="IPR036388">
    <property type="entry name" value="WH-like_DNA-bd_sf"/>
</dbReference>
<keyword evidence="1 6" id="KW-0597">Phosphoprotein</keyword>
<dbReference type="CDD" id="cd00383">
    <property type="entry name" value="trans_reg_C"/>
    <property type="match status" value="1"/>
</dbReference>
<dbReference type="GO" id="GO:0032993">
    <property type="term" value="C:protein-DNA complex"/>
    <property type="evidence" value="ECO:0007669"/>
    <property type="project" value="TreeGrafter"/>
</dbReference>
<dbReference type="PROSITE" id="PS51755">
    <property type="entry name" value="OMPR_PHOB"/>
    <property type="match status" value="1"/>
</dbReference>
<dbReference type="Pfam" id="PF00072">
    <property type="entry name" value="Response_reg"/>
    <property type="match status" value="1"/>
</dbReference>
<evidence type="ECO:0000256" key="4">
    <source>
        <dbReference type="ARBA" id="ARBA00023125"/>
    </source>
</evidence>
<dbReference type="SMART" id="SM00448">
    <property type="entry name" value="REC"/>
    <property type="match status" value="1"/>
</dbReference>
<dbReference type="Gene3D" id="6.10.250.690">
    <property type="match status" value="1"/>
</dbReference>
<evidence type="ECO:0000256" key="7">
    <source>
        <dbReference type="PROSITE-ProRule" id="PRU01091"/>
    </source>
</evidence>
<dbReference type="GO" id="GO:0006355">
    <property type="term" value="P:regulation of DNA-templated transcription"/>
    <property type="evidence" value="ECO:0007669"/>
    <property type="project" value="InterPro"/>
</dbReference>
<dbReference type="FunFam" id="3.40.50.2300:FF:000002">
    <property type="entry name" value="DNA-binding response regulator PhoP"/>
    <property type="match status" value="1"/>
</dbReference>
<dbReference type="InterPro" id="IPR011006">
    <property type="entry name" value="CheY-like_superfamily"/>
</dbReference>
<name>A0A938XVV8_9BACL</name>
<evidence type="ECO:0000259" key="9">
    <source>
        <dbReference type="PROSITE" id="PS51755"/>
    </source>
</evidence>
<dbReference type="GO" id="GO:0000156">
    <property type="term" value="F:phosphorelay response regulator activity"/>
    <property type="evidence" value="ECO:0007669"/>
    <property type="project" value="TreeGrafter"/>
</dbReference>
<dbReference type="Pfam" id="PF00486">
    <property type="entry name" value="Trans_reg_C"/>
    <property type="match status" value="1"/>
</dbReference>
<dbReference type="EMBL" id="JAFBEB010000011">
    <property type="protein sequence ID" value="MBM7591428.1"/>
    <property type="molecule type" value="Genomic_DNA"/>
</dbReference>
<keyword evidence="2" id="KW-0902">Two-component regulatory system</keyword>
<dbReference type="InterPro" id="IPR039420">
    <property type="entry name" value="WalR-like"/>
</dbReference>
<feature type="domain" description="Response regulatory" evidence="8">
    <location>
        <begin position="2"/>
        <end position="116"/>
    </location>
</feature>
<dbReference type="GO" id="GO:0005829">
    <property type="term" value="C:cytosol"/>
    <property type="evidence" value="ECO:0007669"/>
    <property type="project" value="TreeGrafter"/>
</dbReference>
<dbReference type="GO" id="GO:0000976">
    <property type="term" value="F:transcription cis-regulatory region binding"/>
    <property type="evidence" value="ECO:0007669"/>
    <property type="project" value="TreeGrafter"/>
</dbReference>
<gene>
    <name evidence="10" type="ORF">JOD01_003067</name>
</gene>
<comment type="caution">
    <text evidence="10">The sequence shown here is derived from an EMBL/GenBank/DDBJ whole genome shotgun (WGS) entry which is preliminary data.</text>
</comment>
<dbReference type="PROSITE" id="PS50110">
    <property type="entry name" value="RESPONSE_REGULATORY"/>
    <property type="match status" value="1"/>
</dbReference>
<feature type="modified residue" description="4-aspartylphosphate" evidence="6">
    <location>
        <position position="51"/>
    </location>
</feature>
<evidence type="ECO:0000256" key="1">
    <source>
        <dbReference type="ARBA" id="ARBA00022553"/>
    </source>
</evidence>
<dbReference type="SUPFAM" id="SSF46894">
    <property type="entry name" value="C-terminal effector domain of the bipartite response regulators"/>
    <property type="match status" value="1"/>
</dbReference>
<evidence type="ECO:0000256" key="2">
    <source>
        <dbReference type="ARBA" id="ARBA00023012"/>
    </source>
</evidence>
<dbReference type="InterPro" id="IPR001789">
    <property type="entry name" value="Sig_transdc_resp-reg_receiver"/>
</dbReference>
<accession>A0A938XVV8</accession>
<feature type="domain" description="OmpR/PhoB-type" evidence="9">
    <location>
        <begin position="125"/>
        <end position="223"/>
    </location>
</feature>
<evidence type="ECO:0000256" key="3">
    <source>
        <dbReference type="ARBA" id="ARBA00023015"/>
    </source>
</evidence>
<evidence type="ECO:0000259" key="8">
    <source>
        <dbReference type="PROSITE" id="PS50110"/>
    </source>
</evidence>
<evidence type="ECO:0000256" key="5">
    <source>
        <dbReference type="ARBA" id="ARBA00023163"/>
    </source>
</evidence>
<dbReference type="PANTHER" id="PTHR48111">
    <property type="entry name" value="REGULATOR OF RPOS"/>
    <property type="match status" value="1"/>
</dbReference>
<dbReference type="PANTHER" id="PTHR48111:SF22">
    <property type="entry name" value="REGULATOR OF RPOS"/>
    <property type="match status" value="1"/>
</dbReference>
<dbReference type="SUPFAM" id="SSF52172">
    <property type="entry name" value="CheY-like"/>
    <property type="match status" value="1"/>
</dbReference>
<keyword evidence="4 7" id="KW-0238">DNA-binding</keyword>
<dbReference type="AlphaFoldDB" id="A0A938XVV8"/>
<sequence length="228" mass="25999">MRILVVEDDKHLLQAITKVLTREGYQVDSAERGDDGFMMGERGSYDLLLLDIMLPGLDGLTVIKRLREKGIVTPVLFLTAKDSVESRVIGLDAGADDYIVKPFAVEELLARTRVVLRRYGKLASEGELAYGPIKIKAAEYDGYVGDHALKLTTKEFELLKYFLHNREQILTREQIFDRIWGINSEVNYGIVDVYVHYLRKKLADYECDNFIRTIRNVGYMMKGNVGDV</sequence>
<dbReference type="InterPro" id="IPR016032">
    <property type="entry name" value="Sig_transdc_resp-reg_C-effctor"/>
</dbReference>
<organism evidence="10 11">
    <name type="scientific">Brevibacillus fulvus</name>
    <dbReference type="NCBI Taxonomy" id="1125967"/>
    <lineage>
        <taxon>Bacteria</taxon>
        <taxon>Bacillati</taxon>
        <taxon>Bacillota</taxon>
        <taxon>Bacilli</taxon>
        <taxon>Bacillales</taxon>
        <taxon>Paenibacillaceae</taxon>
        <taxon>Brevibacillus</taxon>
    </lineage>
</organism>
<feature type="DNA-binding region" description="OmpR/PhoB-type" evidence="7">
    <location>
        <begin position="125"/>
        <end position="223"/>
    </location>
</feature>
<dbReference type="SMART" id="SM00862">
    <property type="entry name" value="Trans_reg_C"/>
    <property type="match status" value="1"/>
</dbReference>
<evidence type="ECO:0000313" key="11">
    <source>
        <dbReference type="Proteomes" id="UP000717624"/>
    </source>
</evidence>
<evidence type="ECO:0000313" key="10">
    <source>
        <dbReference type="EMBL" id="MBM7591428.1"/>
    </source>
</evidence>
<dbReference type="Proteomes" id="UP000717624">
    <property type="component" value="Unassembled WGS sequence"/>
</dbReference>
<evidence type="ECO:0000256" key="6">
    <source>
        <dbReference type="PROSITE-ProRule" id="PRU00169"/>
    </source>
</evidence>
<keyword evidence="5" id="KW-0804">Transcription</keyword>
<dbReference type="Gene3D" id="3.40.50.2300">
    <property type="match status" value="1"/>
</dbReference>
<protein>
    <submittedName>
        <fullName evidence="10">DNA-binding response OmpR family regulator</fullName>
    </submittedName>
</protein>
<keyword evidence="11" id="KW-1185">Reference proteome</keyword>
<proteinExistence type="predicted"/>
<dbReference type="InterPro" id="IPR001867">
    <property type="entry name" value="OmpR/PhoB-type_DNA-bd"/>
</dbReference>